<gene>
    <name evidence="2" type="ORF">F_35</name>
</gene>
<name>A0A1S6KVH4_9CAUD</name>
<reference evidence="2 3" key="1">
    <citation type="submission" date="2016-12" db="EMBL/GenBank/DDBJ databases">
        <title>Biological and genomic characterisation of a historic collection of therapeutic bacteriophage.</title>
        <authorList>
            <person name="Baig A."/>
            <person name="Colom J."/>
            <person name="Atterbury R."/>
            <person name="Barrow P."/>
        </authorList>
    </citation>
    <scope>NUCLEOTIDE SEQUENCE [LARGE SCALE GENOMIC DNA]</scope>
</reference>
<keyword evidence="3" id="KW-1185">Reference proteome</keyword>
<organism evidence="2 3">
    <name type="scientific">Escherichia phage vB_EcoP_F</name>
    <dbReference type="NCBI Taxonomy" id="1933110"/>
    <lineage>
        <taxon>Viruses</taxon>
        <taxon>Duplodnaviria</taxon>
        <taxon>Heunggongvirae</taxon>
        <taxon>Uroviricota</taxon>
        <taxon>Caudoviricetes</taxon>
        <taxon>Autographivirales</taxon>
        <taxon>Autotranscriptaviridae</taxon>
        <taxon>Studiervirinae</taxon>
        <taxon>Kayfunavirus</taxon>
        <taxon>Kayfunavirus F</taxon>
    </lineage>
</organism>
<dbReference type="EMBL" id="KY295894">
    <property type="protein sequence ID" value="AQT25429.1"/>
    <property type="molecule type" value="Genomic_DNA"/>
</dbReference>
<keyword evidence="1" id="KW-1133">Transmembrane helix</keyword>
<evidence type="ECO:0000313" key="3">
    <source>
        <dbReference type="Proteomes" id="UP000221741"/>
    </source>
</evidence>
<keyword evidence="1" id="KW-0812">Transmembrane</keyword>
<feature type="transmembrane region" description="Helical" evidence="1">
    <location>
        <begin position="6"/>
        <end position="22"/>
    </location>
</feature>
<protein>
    <submittedName>
        <fullName evidence="2">Uncharacterized protein</fullName>
    </submittedName>
</protein>
<sequence>MDTIHVIYWVGLLALYCMYKGFGSNNRPKH</sequence>
<proteinExistence type="predicted"/>
<evidence type="ECO:0000313" key="2">
    <source>
        <dbReference type="EMBL" id="AQT25429.1"/>
    </source>
</evidence>
<evidence type="ECO:0000256" key="1">
    <source>
        <dbReference type="SAM" id="Phobius"/>
    </source>
</evidence>
<accession>A0A1S6KVH4</accession>
<dbReference type="Proteomes" id="UP000221741">
    <property type="component" value="Segment"/>
</dbReference>
<keyword evidence="1" id="KW-0472">Membrane</keyword>